<dbReference type="SUPFAM" id="SSF109640">
    <property type="entry name" value="KRAB domain (Kruppel-associated box)"/>
    <property type="match status" value="2"/>
</dbReference>
<evidence type="ECO:0000256" key="9">
    <source>
        <dbReference type="ARBA" id="ARBA00023125"/>
    </source>
</evidence>
<dbReference type="PANTHER" id="PTHR24394">
    <property type="entry name" value="ZINC FINGER PROTEIN"/>
    <property type="match status" value="1"/>
</dbReference>
<proteinExistence type="inferred from homology"/>
<feature type="region of interest" description="Disordered" evidence="13">
    <location>
        <begin position="1023"/>
        <end position="1045"/>
    </location>
</feature>
<dbReference type="GO" id="GO:0005634">
    <property type="term" value="C:nucleus"/>
    <property type="evidence" value="ECO:0007669"/>
    <property type="project" value="UniProtKB-SubCell"/>
</dbReference>
<feature type="domain" description="C2H2-type" evidence="14">
    <location>
        <begin position="2227"/>
        <end position="2254"/>
    </location>
</feature>
<evidence type="ECO:0000313" key="16">
    <source>
        <dbReference type="EMBL" id="CAI5789330.1"/>
    </source>
</evidence>
<dbReference type="FunFam" id="3.30.160.60:FF:000771">
    <property type="entry name" value="zinc finger protein 648"/>
    <property type="match status" value="1"/>
</dbReference>
<organism evidence="16 17">
    <name type="scientific">Podarcis lilfordi</name>
    <name type="common">Lilford's wall lizard</name>
    <dbReference type="NCBI Taxonomy" id="74358"/>
    <lineage>
        <taxon>Eukaryota</taxon>
        <taxon>Metazoa</taxon>
        <taxon>Chordata</taxon>
        <taxon>Craniata</taxon>
        <taxon>Vertebrata</taxon>
        <taxon>Euteleostomi</taxon>
        <taxon>Lepidosauria</taxon>
        <taxon>Squamata</taxon>
        <taxon>Bifurcata</taxon>
        <taxon>Unidentata</taxon>
        <taxon>Episquamata</taxon>
        <taxon>Laterata</taxon>
        <taxon>Lacertibaenia</taxon>
        <taxon>Lacertidae</taxon>
        <taxon>Podarcis</taxon>
    </lineage>
</organism>
<keyword evidence="5" id="KW-0677">Repeat</keyword>
<feature type="compositionally biased region" description="Polar residues" evidence="13">
    <location>
        <begin position="1898"/>
        <end position="1914"/>
    </location>
</feature>
<feature type="compositionally biased region" description="Low complexity" evidence="13">
    <location>
        <begin position="1287"/>
        <end position="1301"/>
    </location>
</feature>
<evidence type="ECO:0000256" key="11">
    <source>
        <dbReference type="ARBA" id="ARBA00023242"/>
    </source>
</evidence>
<sequence>MEPGDPRGGGAAEAEAAPQTSTPVDAPWQEVTFEDVAVSFSHEEWSLLDGWQKDLHQEVMLENFTLLLSVGRSIPPVELSSFINQPEGNVEDQKLGGAGGEDRTSEDASELEGPWDLEDLNGEGERCLTPASNRDGEHPSSLHLCALMKLVEEIPEFLYGHTKAAGDLAPDAVEAEVPAKEAPASSVKREVLLESLHPFGQQRDMAEPVTLGVPSHPGTLASATEGDGQDSQIPADTTAGGSPILDDGTNDGGREGGAVGSAAAPQATPTDPLDCPAVGEAEPNRGGPGGLAREAAADPGHEPLLNSWKEGGADSPDALGASVGASLSSCSSGGDRPKSLDPRACQEGVSKRSHPSLMQAWLGPSPNNDAACSSLSETAAEEKPLQGLLKCLKELIVHQPPHTSHRDPSSSWQPVLRQKMKEGTCGSPPGQVKIEAVDEELPARSLENAAAQGGSSPPVAPSCRVSTCQTEGGRRRSRSEAKDRNIFAVVKVEARSSSPLLQYPHRPDHPLSPCGAPGKEGAAEETGVLGIKIKMEEPSEDLVRDLKEVPEEERDLTPSLPEGSLSQSSPETGMDLGMWVPYSEAWSPVTSPLHGLLNCLKDIPDPRPQASQAVAGKRGGGKERRKGGKRGRLEPRSNAAAEQGNSQCNTPSSLALCDPLPESFLPRGPETFLGESPAKHPRLSPVCASSHRGPDTEWRKSKAGTSREGLGTPLQGLERCLKEVPTGAHSQPCSPTISSSIGSSPDRLPRRTPTTGKWARKEEGLSRNGTPLQGLERCLKELPLSSPSQPSSPAASVSPDRLHRWTPEAGRWMRREEGPSRNSTPLQGLERCLRELPQNTPSQSWSPAVSSSISSSPDRLHRWTPEPGRWTRKEEGLSRNGTPLQMVLEGYSKEIPGSPSGHVFRSVASSTSDGQGKMGAGESPAKEAGIPPLQGLEKCLKEIPLGGVSCPNAVPPGSNFSAQKPRRTETSLQRLWDRGGATNSIPPRPTSSSGSMAAEAVVEASPLDRLMSCLKEIPIQRPSYLNTPSVSSSASSCSESERQSPGCSLWWDCAQDTGSEMEGTLQQKRTESRLQSALLAPEEERGLPSAREPELVTMGSRAPSASPLGGLERCLDSISMGQPLPSNIPPGDAKSPGDVVPRRSRQGMVGSHPTNPPADDNLSHDPQIGPKDPAATSTPSPPSTPAQDSFGRTPERNVEGGVQHPQAEAVRKRTPSGSCLQGLANLLAERPANPPCHFQPLPSKAQGSLEQREAQASVSSAEEEGASESSPLQGLLRCLKEITARGPSPCSPSSSNSPARSTRGEPRCRRAKGEEAEAMRAAQEELPTGQRSCLKERSMGSDGPATTPLSSPQREAGHRSPTPEAGGGHRGSAPSSALACGSCPKRNGRHFCLSSGRSTALKFGAQRPSNTCSPKSGVKRSLGAAQGGETPGTSSYSCKLQGDAESGNLRKKRCLSVDPNPVLCTWGNGKPQERRPEVEDGIGPALSKKLDRLSADMSAVCRDVSRLQSHVDRLEQDARGWVLELAALRMENHSLSECVRRMEGRFRALENRSRRNNLRVLGLPEGSEGSDPVAFLQKTLPTLLGLPLEAPPLEIESARRVQGGASWDPSGRPRPLVLQLLRSGDRAAILQAARGRPLSYAGAQITILPDLCSSLSQRRRVPFGTFRRTRWAADLCFGSRHPSCYYAWAPGLREPLAASGALRALGSDNRVKLATMKMFWLVLASLLAFAAAGTGQEASKRNVRSVEDILLGDQDRRQYWWRYCPGCHTPLDQVPLQKEQPLLDPDRLRIHMPTLPTLEPSLQEASKRNVRSVEDILLGDQDRRQYWWRYCPGCHTPLDQVPLQKEQPLLDPDRLRIHMPTLPTLEPSLQDDPGKRDLEVLRIPRTTQRQRSRMTAYRTGSLSALSRGLMTNLSAPEKEKEEKVRHERRASRNRDLCWGCDGTLLPSRAGSRKGDSSKKPRSSQKSRDSDSLEVPLSHHNVTEDGEQKKASEWEPTLEVPLGPEDLLICPDVCSPSFGCRGKWGSQEPPSETGQLRASARTQPSEGPSIMAEDIVIQDMVTFEDVAVSFSPEEWEMMEDWQRELHWEVMMENYRMLISLGNDLYLLSSSGMFWNTSDEENVPAEPQRDPAMGSPETSPLRILERQTQMEEAFVPEQQPLPRGASPAGSPYPCPLCEQCFRGRKELDRHQRSIHLGDKPHGCEECGKAFRDKSDLRVHQRIHTGEKPFPCEVCGKSFREKSKLIVHQRIHTGEKRCVCQECGKSFRDKHYLRDHQRIHAGERPYHCEDCGRSFRTRSHFTLHQRIHTGVKPYVCNECGKTFVQKSNLVSHQRIHTGEKPFPCEECGKMFRDRKTLRYHRRIHMGEKPYPCQECGKTFRDKSSLTVHQNIHSGEKPFICWECGRSFREKMYLKDHQRIHTGEKPFSCQECGKTFRAKRTLTYHERIHTGEKPFPCLECGKTFRGKSSLTVHQRIHSGEKPFMCWVCGRSFREKMYLREHQKIHLEEKPYPCGDCEKSFVHKNHLIRHQKFHVAFSIQ</sequence>
<feature type="compositionally biased region" description="Low complexity" evidence="13">
    <location>
        <begin position="1029"/>
        <end position="1038"/>
    </location>
</feature>
<dbReference type="InterPro" id="IPR001909">
    <property type="entry name" value="KRAB"/>
</dbReference>
<dbReference type="InterPro" id="IPR036051">
    <property type="entry name" value="KRAB_dom_sf"/>
</dbReference>
<feature type="compositionally biased region" description="Polar residues" evidence="13">
    <location>
        <begin position="365"/>
        <end position="377"/>
    </location>
</feature>
<evidence type="ECO:0000256" key="13">
    <source>
        <dbReference type="SAM" id="MobiDB-lite"/>
    </source>
</evidence>
<feature type="compositionally biased region" description="Low complexity" evidence="13">
    <location>
        <begin position="734"/>
        <end position="745"/>
    </location>
</feature>
<evidence type="ECO:0000256" key="7">
    <source>
        <dbReference type="ARBA" id="ARBA00022833"/>
    </source>
</evidence>
<feature type="region of interest" description="Disordered" evidence="13">
    <location>
        <begin position="956"/>
        <end position="999"/>
    </location>
</feature>
<dbReference type="SMART" id="SM01258">
    <property type="entry name" value="KRBA1"/>
    <property type="match status" value="10"/>
</dbReference>
<feature type="region of interest" description="Disordered" evidence="13">
    <location>
        <begin position="83"/>
        <end position="138"/>
    </location>
</feature>
<keyword evidence="9" id="KW-0238">DNA-binding</keyword>
<evidence type="ECO:0000313" key="17">
    <source>
        <dbReference type="Proteomes" id="UP001178461"/>
    </source>
</evidence>
<evidence type="ECO:0000256" key="3">
    <source>
        <dbReference type="ARBA" id="ARBA00006991"/>
    </source>
</evidence>
<feature type="domain" description="C2H2-type" evidence="14">
    <location>
        <begin position="2283"/>
        <end position="2310"/>
    </location>
</feature>
<dbReference type="InterPro" id="IPR036236">
    <property type="entry name" value="Znf_C2H2_sf"/>
</dbReference>
<feature type="compositionally biased region" description="Low complexity" evidence="13">
    <location>
        <begin position="841"/>
        <end position="857"/>
    </location>
</feature>
<feature type="compositionally biased region" description="Basic and acidic residues" evidence="13">
    <location>
        <begin position="800"/>
        <end position="819"/>
    </location>
</feature>
<evidence type="ECO:0000259" key="15">
    <source>
        <dbReference type="PROSITE" id="PS50805"/>
    </source>
</evidence>
<dbReference type="GO" id="GO:0003677">
    <property type="term" value="F:DNA binding"/>
    <property type="evidence" value="ECO:0007669"/>
    <property type="project" value="UniProtKB-KW"/>
</dbReference>
<feature type="compositionally biased region" description="Basic and acidic residues" evidence="13">
    <location>
        <begin position="533"/>
        <end position="549"/>
    </location>
</feature>
<feature type="region of interest" description="Disordered" evidence="13">
    <location>
        <begin position="1231"/>
        <end position="1273"/>
    </location>
</feature>
<dbReference type="PROSITE" id="PS50157">
    <property type="entry name" value="ZINC_FINGER_C2H2_2"/>
    <property type="match status" value="13"/>
</dbReference>
<evidence type="ECO:0000256" key="8">
    <source>
        <dbReference type="ARBA" id="ARBA00023015"/>
    </source>
</evidence>
<dbReference type="FunFam" id="3.30.160.60:FF:000212">
    <property type="entry name" value="zinc finger protein 382 isoform X2"/>
    <property type="match status" value="1"/>
</dbReference>
<dbReference type="GO" id="GO:0008270">
    <property type="term" value="F:zinc ion binding"/>
    <property type="evidence" value="ECO:0007669"/>
    <property type="project" value="UniProtKB-KW"/>
</dbReference>
<feature type="compositionally biased region" description="Low complexity" evidence="13">
    <location>
        <begin position="318"/>
        <end position="334"/>
    </location>
</feature>
<feature type="region of interest" description="Disordered" evidence="13">
    <location>
        <begin position="498"/>
        <end position="573"/>
    </location>
</feature>
<feature type="region of interest" description="Disordered" evidence="13">
    <location>
        <begin position="1285"/>
        <end position="1379"/>
    </location>
</feature>
<dbReference type="SMART" id="SM00349">
    <property type="entry name" value="KRAB"/>
    <property type="match status" value="2"/>
</dbReference>
<feature type="compositionally biased region" description="Low complexity" evidence="13">
    <location>
        <begin position="782"/>
        <end position="799"/>
    </location>
</feature>
<dbReference type="Gene3D" id="3.30.70.1820">
    <property type="entry name" value="L1 transposable element, RRM domain"/>
    <property type="match status" value="1"/>
</dbReference>
<comment type="similarity">
    <text evidence="3">Belongs to the krueppel C2H2-type zinc-finger protein family.</text>
</comment>
<feature type="region of interest" description="Disordered" evidence="13">
    <location>
        <begin position="211"/>
        <end position="378"/>
    </location>
</feature>
<dbReference type="GO" id="GO:0000981">
    <property type="term" value="F:DNA-binding transcription factor activity, RNA polymerase II-specific"/>
    <property type="evidence" value="ECO:0007669"/>
    <property type="project" value="TreeGrafter"/>
</dbReference>
<evidence type="ECO:0000259" key="14">
    <source>
        <dbReference type="PROSITE" id="PS50157"/>
    </source>
</evidence>
<evidence type="ECO:0000256" key="10">
    <source>
        <dbReference type="ARBA" id="ARBA00023163"/>
    </source>
</evidence>
<dbReference type="Gene3D" id="6.10.140.140">
    <property type="match status" value="2"/>
</dbReference>
<feature type="domain" description="C2H2-type" evidence="14">
    <location>
        <begin position="2479"/>
        <end position="2506"/>
    </location>
</feature>
<feature type="compositionally biased region" description="Basic and acidic residues" evidence="13">
    <location>
        <begin position="1980"/>
        <end position="1992"/>
    </location>
</feature>
<evidence type="ECO:0000256" key="2">
    <source>
        <dbReference type="ARBA" id="ARBA00004123"/>
    </source>
</evidence>
<feature type="compositionally biased region" description="Polar residues" evidence="13">
    <location>
        <begin position="2027"/>
        <end position="2045"/>
    </location>
</feature>
<dbReference type="EMBL" id="OX395137">
    <property type="protein sequence ID" value="CAI5789330.1"/>
    <property type="molecule type" value="Genomic_DNA"/>
</dbReference>
<dbReference type="PROSITE" id="PS50805">
    <property type="entry name" value="KRAB"/>
    <property type="match status" value="2"/>
</dbReference>
<feature type="region of interest" description="Disordered" evidence="13">
    <location>
        <begin position="447"/>
        <end position="482"/>
    </location>
</feature>
<dbReference type="Pfam" id="PF01352">
    <property type="entry name" value="KRAB"/>
    <property type="match status" value="2"/>
</dbReference>
<feature type="domain" description="C2H2-type" evidence="14">
    <location>
        <begin position="2199"/>
        <end position="2226"/>
    </location>
</feature>
<feature type="domain" description="C2H2-type" evidence="14">
    <location>
        <begin position="2367"/>
        <end position="2394"/>
    </location>
</feature>
<feature type="compositionally biased region" description="Gly residues" evidence="13">
    <location>
        <begin position="1"/>
        <end position="11"/>
    </location>
</feature>
<dbReference type="InterPro" id="IPR013087">
    <property type="entry name" value="Znf_C2H2_type"/>
</dbReference>
<feature type="domain" description="C2H2-type" evidence="14">
    <location>
        <begin position="2339"/>
        <end position="2366"/>
    </location>
</feature>
<feature type="compositionally biased region" description="Polar residues" evidence="13">
    <location>
        <begin position="643"/>
        <end position="653"/>
    </location>
</feature>
<evidence type="ECO:0000256" key="4">
    <source>
        <dbReference type="ARBA" id="ARBA00022723"/>
    </source>
</evidence>
<feature type="region of interest" description="Disordered" evidence="13">
    <location>
        <begin position="1059"/>
        <end position="1216"/>
    </location>
</feature>
<feature type="domain" description="C2H2-type" evidence="14">
    <location>
        <begin position="2311"/>
        <end position="2338"/>
    </location>
</feature>
<dbReference type="FunFam" id="3.30.160.60:FF:000053">
    <property type="entry name" value="zinc finger protein 182 isoform X1"/>
    <property type="match status" value="1"/>
</dbReference>
<keyword evidence="10" id="KW-0804">Transcription</keyword>
<dbReference type="FunFam" id="3.30.160.60:FF:000016">
    <property type="entry name" value="zinc finger protein 37 homolog"/>
    <property type="match status" value="1"/>
</dbReference>
<keyword evidence="11" id="KW-0539">Nucleus</keyword>
<feature type="domain" description="KRAB" evidence="15">
    <location>
        <begin position="2060"/>
        <end position="2134"/>
    </location>
</feature>
<dbReference type="Pfam" id="PF00096">
    <property type="entry name" value="zf-C2H2"/>
    <property type="match status" value="13"/>
</dbReference>
<dbReference type="FunFam" id="3.30.160.60:FF:000424">
    <property type="entry name" value="Zinc finger protein 140"/>
    <property type="match status" value="1"/>
</dbReference>
<dbReference type="PANTHER" id="PTHR24394:SF48">
    <property type="entry name" value="ZINC FINGER PROTEIN 771"/>
    <property type="match status" value="1"/>
</dbReference>
<feature type="region of interest" description="Disordered" evidence="13">
    <location>
        <begin position="1947"/>
        <end position="1992"/>
    </location>
</feature>
<dbReference type="FunFam" id="3.30.160.60:FF:001715">
    <property type="match status" value="1"/>
</dbReference>
<feature type="region of interest" description="Disordered" evidence="13">
    <location>
        <begin position="601"/>
        <end position="930"/>
    </location>
</feature>
<keyword evidence="7" id="KW-0862">Zinc</keyword>
<dbReference type="InterPro" id="IPR029317">
    <property type="entry name" value="KRBA1_rpt"/>
</dbReference>
<feature type="compositionally biased region" description="Basic and acidic residues" evidence="13">
    <location>
        <begin position="472"/>
        <end position="482"/>
    </location>
</feature>
<comment type="function">
    <text evidence="1">May be involved in transcriptional regulation.</text>
</comment>
<evidence type="ECO:0000256" key="12">
    <source>
        <dbReference type="PROSITE-ProRule" id="PRU00042"/>
    </source>
</evidence>
<feature type="domain" description="C2H2-type" evidence="14">
    <location>
        <begin position="2255"/>
        <end position="2282"/>
    </location>
</feature>
<feature type="region of interest" description="Disordered" evidence="13">
    <location>
        <begin position="1404"/>
        <end position="1438"/>
    </location>
</feature>
<feature type="domain" description="C2H2-type" evidence="14">
    <location>
        <begin position="2451"/>
        <end position="2478"/>
    </location>
</feature>
<gene>
    <name evidence="16" type="ORF">PODLI_1B001108</name>
</gene>
<feature type="compositionally biased region" description="Acidic residues" evidence="13">
    <location>
        <begin position="107"/>
        <end position="122"/>
    </location>
</feature>
<evidence type="ECO:0000256" key="5">
    <source>
        <dbReference type="ARBA" id="ARBA00022737"/>
    </source>
</evidence>
<name>A0AA35L3U9_9SAUR</name>
<feature type="region of interest" description="Disordered" evidence="13">
    <location>
        <begin position="1883"/>
        <end position="1928"/>
    </location>
</feature>
<dbReference type="FunFam" id="3.30.160.60:FF:000478">
    <property type="entry name" value="Zinc finger protein 133"/>
    <property type="match status" value="1"/>
</dbReference>
<dbReference type="Pfam" id="PF15287">
    <property type="entry name" value="KRBA1"/>
    <property type="match status" value="10"/>
</dbReference>
<feature type="compositionally biased region" description="Polar residues" evidence="13">
    <location>
        <begin position="981"/>
        <end position="995"/>
    </location>
</feature>
<reference evidence="16" key="1">
    <citation type="submission" date="2022-12" db="EMBL/GenBank/DDBJ databases">
        <authorList>
            <person name="Alioto T."/>
            <person name="Alioto T."/>
            <person name="Gomez Garrido J."/>
        </authorList>
    </citation>
    <scope>NUCLEOTIDE SEQUENCE</scope>
</reference>
<feature type="domain" description="C2H2-type" evidence="14">
    <location>
        <begin position="2395"/>
        <end position="2422"/>
    </location>
</feature>
<feature type="domain" description="KRAB" evidence="15">
    <location>
        <begin position="31"/>
        <end position="111"/>
    </location>
</feature>
<dbReference type="SUPFAM" id="SSF57667">
    <property type="entry name" value="beta-beta-alpha zinc fingers"/>
    <property type="match status" value="7"/>
</dbReference>
<feature type="region of interest" description="Disordered" evidence="13">
    <location>
        <begin position="2023"/>
        <end position="2045"/>
    </location>
</feature>
<feature type="compositionally biased region" description="Basic and acidic residues" evidence="13">
    <location>
        <begin position="1082"/>
        <end position="1094"/>
    </location>
</feature>
<feature type="region of interest" description="Disordered" evidence="13">
    <location>
        <begin position="1"/>
        <end position="28"/>
    </location>
</feature>
<feature type="domain" description="C2H2-type" evidence="14">
    <location>
        <begin position="2170"/>
        <end position="2198"/>
    </location>
</feature>
<dbReference type="PROSITE" id="PS00028">
    <property type="entry name" value="ZINC_FINGER_C2H2_1"/>
    <property type="match status" value="13"/>
</dbReference>
<feature type="compositionally biased region" description="Basic and acidic residues" evidence="13">
    <location>
        <begin position="1916"/>
        <end position="1928"/>
    </location>
</feature>
<feature type="compositionally biased region" description="Basic and acidic residues" evidence="13">
    <location>
        <begin position="858"/>
        <end position="877"/>
    </location>
</feature>
<evidence type="ECO:0000256" key="1">
    <source>
        <dbReference type="ARBA" id="ARBA00003767"/>
    </source>
</evidence>
<keyword evidence="6 12" id="KW-0863">Zinc-finger</keyword>
<dbReference type="Gene3D" id="3.30.160.60">
    <property type="entry name" value="Classic Zinc Finger"/>
    <property type="match status" value="13"/>
</dbReference>
<keyword evidence="4" id="KW-0479">Metal-binding</keyword>
<dbReference type="CDD" id="cd07765">
    <property type="entry name" value="KRAB_A-box"/>
    <property type="match status" value="2"/>
</dbReference>
<comment type="subcellular location">
    <subcellularLocation>
        <location evidence="2">Nucleus</location>
    </subcellularLocation>
</comment>
<keyword evidence="8" id="KW-0805">Transcription regulation</keyword>
<dbReference type="FunFam" id="3.30.160.60:FF:002343">
    <property type="entry name" value="Zinc finger protein 33A"/>
    <property type="match status" value="4"/>
</dbReference>
<dbReference type="Proteomes" id="UP001178461">
    <property type="component" value="Chromosome 12"/>
</dbReference>
<keyword evidence="17" id="KW-1185">Reference proteome</keyword>
<feature type="domain" description="C2H2-type" evidence="14">
    <location>
        <begin position="2423"/>
        <end position="2450"/>
    </location>
</feature>
<dbReference type="FunFam" id="3.30.160.60:FF:001480">
    <property type="entry name" value="Si:cabz01071911.3"/>
    <property type="match status" value="1"/>
</dbReference>
<feature type="compositionally biased region" description="Basic and acidic residues" evidence="13">
    <location>
        <begin position="1302"/>
        <end position="1318"/>
    </location>
</feature>
<protein>
    <submittedName>
        <fullName evidence="16">KRBA1</fullName>
    </submittedName>
</protein>
<dbReference type="SMART" id="SM00355">
    <property type="entry name" value="ZnF_C2H2"/>
    <property type="match status" value="13"/>
</dbReference>
<feature type="domain" description="C2H2-type" evidence="14">
    <location>
        <begin position="2507"/>
        <end position="2529"/>
    </location>
</feature>
<evidence type="ECO:0000256" key="6">
    <source>
        <dbReference type="ARBA" id="ARBA00022771"/>
    </source>
</evidence>
<accession>A0AA35L3U9</accession>